<dbReference type="AlphaFoldDB" id="A0A0A2I861"/>
<organism evidence="2 3">
    <name type="scientific">Penicillium expansum</name>
    <name type="common">Blue mold rot fungus</name>
    <dbReference type="NCBI Taxonomy" id="27334"/>
    <lineage>
        <taxon>Eukaryota</taxon>
        <taxon>Fungi</taxon>
        <taxon>Dikarya</taxon>
        <taxon>Ascomycota</taxon>
        <taxon>Pezizomycotina</taxon>
        <taxon>Eurotiomycetes</taxon>
        <taxon>Eurotiomycetidae</taxon>
        <taxon>Eurotiales</taxon>
        <taxon>Aspergillaceae</taxon>
        <taxon>Penicillium</taxon>
    </lineage>
</organism>
<dbReference type="RefSeq" id="XP_016600663.1">
    <property type="nucleotide sequence ID" value="XM_016744743.1"/>
</dbReference>
<accession>A0A0A2I861</accession>
<dbReference type="Proteomes" id="UP000030143">
    <property type="component" value="Unassembled WGS sequence"/>
</dbReference>
<dbReference type="VEuPathDB" id="FungiDB:PEXP_082960"/>
<dbReference type="EMBL" id="JQFZ01000094">
    <property type="protein sequence ID" value="KGO59493.1"/>
    <property type="molecule type" value="Genomic_DNA"/>
</dbReference>
<gene>
    <name evidence="2" type="ORF">PEX2_074730</name>
</gene>
<keyword evidence="3" id="KW-1185">Reference proteome</keyword>
<protein>
    <submittedName>
        <fullName evidence="2">Uncharacterized protein</fullName>
    </submittedName>
</protein>
<dbReference type="PhylomeDB" id="A0A0A2I861"/>
<evidence type="ECO:0000313" key="3">
    <source>
        <dbReference type="Proteomes" id="UP000030143"/>
    </source>
</evidence>
<sequence length="141" mass="16254">MQEALGSSQLQRTMGMNGQLPETAMQQQQQRQQQRTQLLPSYSGIPTVDELATLSPHDFDHVSRLAEEMMKKLSPEDTEKINFNLSDMTPEKRLYLAQKNLEPMTYFFRSQALNQIRRFRLARLQTSNSSDDKIGYASDLP</sequence>
<dbReference type="OrthoDB" id="4526729at2759"/>
<proteinExistence type="predicted"/>
<reference evidence="2 3" key="1">
    <citation type="journal article" date="2015" name="Mol. Plant Microbe Interact.">
        <title>Genome, transcriptome, and functional analyses of Penicillium expansum provide new insights into secondary metabolism and pathogenicity.</title>
        <authorList>
            <person name="Ballester A.R."/>
            <person name="Marcet-Houben M."/>
            <person name="Levin E."/>
            <person name="Sela N."/>
            <person name="Selma-Lazaro C."/>
            <person name="Carmona L."/>
            <person name="Wisniewski M."/>
            <person name="Droby S."/>
            <person name="Gonzalez-Candelas L."/>
            <person name="Gabaldon T."/>
        </authorList>
    </citation>
    <scope>NUCLEOTIDE SEQUENCE [LARGE SCALE GENOMIC DNA]</scope>
    <source>
        <strain evidence="2 3">MD-8</strain>
    </source>
</reference>
<feature type="region of interest" description="Disordered" evidence="1">
    <location>
        <begin position="21"/>
        <end position="42"/>
    </location>
</feature>
<dbReference type="STRING" id="27334.A0A0A2I861"/>
<evidence type="ECO:0000256" key="1">
    <source>
        <dbReference type="SAM" id="MobiDB-lite"/>
    </source>
</evidence>
<dbReference type="HOGENOM" id="CLU_1825927_0_0_1"/>
<name>A0A0A2I861_PENEN</name>
<comment type="caution">
    <text evidence="2">The sequence shown here is derived from an EMBL/GenBank/DDBJ whole genome shotgun (WGS) entry which is preliminary data.</text>
</comment>
<evidence type="ECO:0000313" key="2">
    <source>
        <dbReference type="EMBL" id="KGO59493.1"/>
    </source>
</evidence>
<dbReference type="GeneID" id="27680163"/>
<feature type="compositionally biased region" description="Low complexity" evidence="1">
    <location>
        <begin position="26"/>
        <end position="37"/>
    </location>
</feature>